<name>A0AAJ6YV93_9HYME</name>
<proteinExistence type="predicted"/>
<feature type="domain" description="LITAF" evidence="1">
    <location>
        <begin position="34"/>
        <end position="114"/>
    </location>
</feature>
<dbReference type="GeneID" id="105367861"/>
<dbReference type="PROSITE" id="PS51837">
    <property type="entry name" value="LITAF"/>
    <property type="match status" value="1"/>
</dbReference>
<protein>
    <submittedName>
        <fullName evidence="3">Uncharacterized protein LOC105367861</fullName>
    </submittedName>
</protein>
<sequence>MDGDFDDERPDHHRAVIPSFKGDVPPICNKRTGRSKLFIREHTFLRREPAMVTCPNCLRGVETIVERRNTSTTHLSALLLLPVCLCALPYYSKLLRDAIHSCPSCGIHLGSNFASSREALAACFSQRQGDENFSCNKEKEKFL</sequence>
<reference evidence="3" key="1">
    <citation type="submission" date="2025-08" db="UniProtKB">
        <authorList>
            <consortium name="RefSeq"/>
        </authorList>
    </citation>
    <scope>IDENTIFICATION</scope>
</reference>
<evidence type="ECO:0000313" key="3">
    <source>
        <dbReference type="RefSeq" id="XP_011504994.1"/>
    </source>
</evidence>
<dbReference type="InterPro" id="IPR006629">
    <property type="entry name" value="LITAF"/>
</dbReference>
<gene>
    <name evidence="3" type="primary">LOC105367861</name>
</gene>
<evidence type="ECO:0000313" key="2">
    <source>
        <dbReference type="Proteomes" id="UP000695007"/>
    </source>
</evidence>
<dbReference type="SMART" id="SM00714">
    <property type="entry name" value="LITAF"/>
    <property type="match status" value="1"/>
</dbReference>
<dbReference type="Proteomes" id="UP000695007">
    <property type="component" value="Unplaced"/>
</dbReference>
<evidence type="ECO:0000259" key="1">
    <source>
        <dbReference type="PROSITE" id="PS51837"/>
    </source>
</evidence>
<dbReference type="AlphaFoldDB" id="A0AAJ6YV93"/>
<organism evidence="2 3">
    <name type="scientific">Ceratosolen solmsi marchali</name>
    <dbReference type="NCBI Taxonomy" id="326594"/>
    <lineage>
        <taxon>Eukaryota</taxon>
        <taxon>Metazoa</taxon>
        <taxon>Ecdysozoa</taxon>
        <taxon>Arthropoda</taxon>
        <taxon>Hexapoda</taxon>
        <taxon>Insecta</taxon>
        <taxon>Pterygota</taxon>
        <taxon>Neoptera</taxon>
        <taxon>Endopterygota</taxon>
        <taxon>Hymenoptera</taxon>
        <taxon>Apocrita</taxon>
        <taxon>Proctotrupomorpha</taxon>
        <taxon>Chalcidoidea</taxon>
        <taxon>Agaonidae</taxon>
        <taxon>Agaoninae</taxon>
        <taxon>Ceratosolen</taxon>
    </lineage>
</organism>
<dbReference type="KEGG" id="csol:105367861"/>
<dbReference type="RefSeq" id="XP_011504994.1">
    <property type="nucleotide sequence ID" value="XM_011506692.1"/>
</dbReference>
<accession>A0AAJ6YV93</accession>
<keyword evidence="2" id="KW-1185">Reference proteome</keyword>
<dbReference type="Pfam" id="PF10601">
    <property type="entry name" value="zf-LITAF-like"/>
    <property type="match status" value="1"/>
</dbReference>